<proteinExistence type="inferred from homology"/>
<comment type="catalytic activity">
    <reaction evidence="7">
        <text>1D-myo-inositol 1,3,4,6-tetrakisphosphate + ATP = 1D-myo-inositol 1,3,4,5,6-pentakisphosphate + ADP + H(+)</text>
        <dbReference type="Rhea" id="RHEA:12717"/>
        <dbReference type="ChEBI" id="CHEBI:15378"/>
        <dbReference type="ChEBI" id="CHEBI:30616"/>
        <dbReference type="ChEBI" id="CHEBI:57660"/>
        <dbReference type="ChEBI" id="CHEBI:57733"/>
        <dbReference type="ChEBI" id="CHEBI:456216"/>
        <dbReference type="EC" id="2.7.1.140"/>
    </reaction>
</comment>
<dbReference type="GO" id="GO:0005524">
    <property type="term" value="F:ATP binding"/>
    <property type="evidence" value="ECO:0007669"/>
    <property type="project" value="UniProtKB-KW"/>
</dbReference>
<evidence type="ECO:0000256" key="7">
    <source>
        <dbReference type="ARBA" id="ARBA00036525"/>
    </source>
</evidence>
<dbReference type="Pfam" id="PF03770">
    <property type="entry name" value="IPK"/>
    <property type="match status" value="1"/>
</dbReference>
<keyword evidence="4 8" id="KW-0418">Kinase</keyword>
<protein>
    <recommendedName>
        <fullName evidence="8">Kinase</fullName>
        <ecNumber evidence="8">2.7.-.-</ecNumber>
    </recommendedName>
</protein>
<comment type="catalytic activity">
    <reaction evidence="6">
        <text>1D-myo-inositol 1,4,5-trisphosphate + 2 ATP = 1D-myo-inositol 1,3,4,5,6-pentakisphosphate + 2 ADP + 2 H(+)</text>
        <dbReference type="Rhea" id="RHEA:32359"/>
        <dbReference type="ChEBI" id="CHEBI:15378"/>
        <dbReference type="ChEBI" id="CHEBI:30616"/>
        <dbReference type="ChEBI" id="CHEBI:57733"/>
        <dbReference type="ChEBI" id="CHEBI:203600"/>
        <dbReference type="ChEBI" id="CHEBI:456216"/>
        <dbReference type="EC" id="2.7.1.151"/>
    </reaction>
</comment>
<keyword evidence="5" id="KW-0067">ATP-binding</keyword>
<dbReference type="SUPFAM" id="SSF56104">
    <property type="entry name" value="SAICAR synthase-like"/>
    <property type="match status" value="1"/>
</dbReference>
<keyword evidence="3" id="KW-0547">Nucleotide-binding</keyword>
<dbReference type="AlphaFoldDB" id="A0A6B0V8H3"/>
<dbReference type="Gene3D" id="3.30.470.160">
    <property type="entry name" value="Inositol polyphosphate kinase"/>
    <property type="match status" value="1"/>
</dbReference>
<dbReference type="GO" id="GO:0005737">
    <property type="term" value="C:cytoplasm"/>
    <property type="evidence" value="ECO:0007669"/>
    <property type="project" value="TreeGrafter"/>
</dbReference>
<evidence type="ECO:0000256" key="6">
    <source>
        <dbReference type="ARBA" id="ARBA00036164"/>
    </source>
</evidence>
<dbReference type="GO" id="GO:0005634">
    <property type="term" value="C:nucleus"/>
    <property type="evidence" value="ECO:0007669"/>
    <property type="project" value="TreeGrafter"/>
</dbReference>
<dbReference type="GO" id="GO:0051765">
    <property type="term" value="F:inositol tetrakisphosphate kinase activity"/>
    <property type="evidence" value="ECO:0007669"/>
    <property type="project" value="TreeGrafter"/>
</dbReference>
<name>A0A6B0V8H3_IXORI</name>
<organism evidence="9">
    <name type="scientific">Ixodes ricinus</name>
    <name type="common">Common tick</name>
    <name type="synonym">Acarus ricinus</name>
    <dbReference type="NCBI Taxonomy" id="34613"/>
    <lineage>
        <taxon>Eukaryota</taxon>
        <taxon>Metazoa</taxon>
        <taxon>Ecdysozoa</taxon>
        <taxon>Arthropoda</taxon>
        <taxon>Chelicerata</taxon>
        <taxon>Arachnida</taxon>
        <taxon>Acari</taxon>
        <taxon>Parasitiformes</taxon>
        <taxon>Ixodida</taxon>
        <taxon>Ixodoidea</taxon>
        <taxon>Ixodidae</taxon>
        <taxon>Ixodinae</taxon>
        <taxon>Ixodes</taxon>
    </lineage>
</organism>
<reference evidence="9" key="1">
    <citation type="submission" date="2019-12" db="EMBL/GenBank/DDBJ databases">
        <title>An insight into the sialome of adult female Ixodes ricinus ticks feeding for 6 days.</title>
        <authorList>
            <person name="Perner J."/>
            <person name="Ribeiro J.M.C."/>
        </authorList>
    </citation>
    <scope>NUCLEOTIDE SEQUENCE</scope>
    <source>
        <strain evidence="9">Semi-engorged</strain>
        <tissue evidence="9">Salivary glands</tissue>
    </source>
</reference>
<evidence type="ECO:0000256" key="5">
    <source>
        <dbReference type="ARBA" id="ARBA00022840"/>
    </source>
</evidence>
<dbReference type="GO" id="GO:0032958">
    <property type="term" value="P:inositol phosphate biosynthetic process"/>
    <property type="evidence" value="ECO:0007669"/>
    <property type="project" value="InterPro"/>
</dbReference>
<evidence type="ECO:0000256" key="8">
    <source>
        <dbReference type="RuleBase" id="RU363090"/>
    </source>
</evidence>
<dbReference type="PANTHER" id="PTHR12400">
    <property type="entry name" value="INOSITOL POLYPHOSPHATE KINASE"/>
    <property type="match status" value="1"/>
</dbReference>
<evidence type="ECO:0000256" key="4">
    <source>
        <dbReference type="ARBA" id="ARBA00022777"/>
    </source>
</evidence>
<evidence type="ECO:0000256" key="2">
    <source>
        <dbReference type="ARBA" id="ARBA00022679"/>
    </source>
</evidence>
<evidence type="ECO:0000256" key="1">
    <source>
        <dbReference type="ARBA" id="ARBA00007374"/>
    </source>
</evidence>
<sequence>MSDEAPLPEDTLLFDHQIAGHVHGSTKTRLGLLKHKDGSILKPLVRSDERTLREQKFYERIFQSDDCPPELVALRAFVPKYKGVWKTNINREEVEYLKLDDLARVFRKPSIIDVKIGAKTYDPLASKEKVALETSKYPWSQQIGFRILGMRVSVPKPAFLHGLKNALSLQVFDTTEHKYRVYGKDYGLRQTPDTVLEAFRTFLGASQEWSPPFLPELLLQLEDIRSWFEKQRLYAFYSSSLLLMYDTPNSDEAPGRAPRCAAKMIDFAHVFPTAERDCNYLMGLRSLMTVLYKIAKA</sequence>
<dbReference type="InterPro" id="IPR038286">
    <property type="entry name" value="IPK_sf"/>
</dbReference>
<accession>A0A6B0V8H3</accession>
<dbReference type="EC" id="2.7.-.-" evidence="8"/>
<evidence type="ECO:0000256" key="3">
    <source>
        <dbReference type="ARBA" id="ARBA00022741"/>
    </source>
</evidence>
<dbReference type="InterPro" id="IPR005522">
    <property type="entry name" value="IPK"/>
</dbReference>
<dbReference type="EMBL" id="GIFC01015842">
    <property type="protein sequence ID" value="MXU97925.1"/>
    <property type="molecule type" value="Transcribed_RNA"/>
</dbReference>
<keyword evidence="2 8" id="KW-0808">Transferase</keyword>
<dbReference type="GO" id="GO:0008440">
    <property type="term" value="F:inositol-1,4,5-trisphosphate 3-kinase activity"/>
    <property type="evidence" value="ECO:0007669"/>
    <property type="project" value="TreeGrafter"/>
</dbReference>
<evidence type="ECO:0000313" key="9">
    <source>
        <dbReference type="EMBL" id="MXU97925.1"/>
    </source>
</evidence>
<comment type="similarity">
    <text evidence="1 8">Belongs to the inositol phosphokinase (IPK) family.</text>
</comment>
<dbReference type="PANTHER" id="PTHR12400:SF51">
    <property type="entry name" value="INOSITOL POLYPHOSPHATE MULTIKINASE"/>
    <property type="match status" value="1"/>
</dbReference>